<accession>A0A7C2K5R0</accession>
<evidence type="ECO:0000313" key="2">
    <source>
        <dbReference type="EMBL" id="HGL18384.1"/>
    </source>
</evidence>
<protein>
    <submittedName>
        <fullName evidence="1">Uncharacterized protein</fullName>
    </submittedName>
</protein>
<proteinExistence type="predicted"/>
<gene>
    <name evidence="1" type="ORF">ENQ77_07040</name>
    <name evidence="2" type="ORF">ENU66_08665</name>
</gene>
<reference evidence="1" key="1">
    <citation type="journal article" date="2020" name="mSystems">
        <title>Genome- and Community-Level Interaction Insights into Carbon Utilization and Element Cycling Functions of Hydrothermarchaeota in Hydrothermal Sediment.</title>
        <authorList>
            <person name="Zhou Z."/>
            <person name="Liu Y."/>
            <person name="Xu W."/>
            <person name="Pan J."/>
            <person name="Luo Z.H."/>
            <person name="Li M."/>
        </authorList>
    </citation>
    <scope>NUCLEOTIDE SEQUENCE [LARGE SCALE GENOMIC DNA]</scope>
    <source>
        <strain evidence="1">SpSt-34</strain>
        <strain evidence="2">SpSt-69</strain>
    </source>
</reference>
<dbReference type="AlphaFoldDB" id="A0A7C2K5R0"/>
<dbReference type="EMBL" id="DSOL01000199">
    <property type="protein sequence ID" value="HEN28383.1"/>
    <property type="molecule type" value="Genomic_DNA"/>
</dbReference>
<comment type="caution">
    <text evidence="1">The sequence shown here is derived from an EMBL/GenBank/DDBJ whole genome shotgun (WGS) entry which is preliminary data.</text>
</comment>
<name>A0A7C2K5R0_UNCW3</name>
<dbReference type="EMBL" id="DTDJ01000051">
    <property type="protein sequence ID" value="HGL18384.1"/>
    <property type="molecule type" value="Genomic_DNA"/>
</dbReference>
<organism evidence="1">
    <name type="scientific">candidate division WOR-3 bacterium</name>
    <dbReference type="NCBI Taxonomy" id="2052148"/>
    <lineage>
        <taxon>Bacteria</taxon>
        <taxon>Bacteria division WOR-3</taxon>
    </lineage>
</organism>
<evidence type="ECO:0000313" key="1">
    <source>
        <dbReference type="EMBL" id="HEN28383.1"/>
    </source>
</evidence>
<sequence>MRYFWVLVLIIFASDFAYGGGGDTIPSPPSRAKKAEVKAEKKKFKDENKDGFNDLRDKGSYEKFLKEALKERKGKK</sequence>